<dbReference type="AlphaFoldDB" id="A0A5C3EPJ1"/>
<sequence>MSLQKKQFFFFFFFLLYFFLLWTVSTVSVWVSVRFRSEQAILLCQFAPSTQPTATSFPALATSGTLEACRKQAFRSAKTDRKVSTRVGQVGARRVTENNIGEMPLRENHTC</sequence>
<name>A0A5C3EPJ1_9BASI</name>
<evidence type="ECO:0000313" key="2">
    <source>
        <dbReference type="Proteomes" id="UP000324022"/>
    </source>
</evidence>
<organism evidence="1 2">
    <name type="scientific">Ustilago trichophora</name>
    <dbReference type="NCBI Taxonomy" id="86804"/>
    <lineage>
        <taxon>Eukaryota</taxon>
        <taxon>Fungi</taxon>
        <taxon>Dikarya</taxon>
        <taxon>Basidiomycota</taxon>
        <taxon>Ustilaginomycotina</taxon>
        <taxon>Ustilaginomycetes</taxon>
        <taxon>Ustilaginales</taxon>
        <taxon>Ustilaginaceae</taxon>
        <taxon>Ustilago</taxon>
    </lineage>
</organism>
<reference evidence="1 2" key="1">
    <citation type="submission" date="2018-03" db="EMBL/GenBank/DDBJ databases">
        <authorList>
            <person name="Guldener U."/>
        </authorList>
    </citation>
    <scope>NUCLEOTIDE SEQUENCE [LARGE SCALE GENOMIC DNA]</scope>
    <source>
        <strain evidence="1 2">NBRC100155</strain>
    </source>
</reference>
<dbReference type="Proteomes" id="UP000324022">
    <property type="component" value="Unassembled WGS sequence"/>
</dbReference>
<accession>A0A5C3EPJ1</accession>
<proteinExistence type="predicted"/>
<protein>
    <submittedName>
        <fullName evidence="1">Uncharacterized protein</fullName>
    </submittedName>
</protein>
<keyword evidence="2" id="KW-1185">Reference proteome</keyword>
<evidence type="ECO:0000313" key="1">
    <source>
        <dbReference type="EMBL" id="SPO32040.1"/>
    </source>
</evidence>
<dbReference type="EMBL" id="OOIN01000043">
    <property type="protein sequence ID" value="SPO32040.1"/>
    <property type="molecule type" value="Genomic_DNA"/>
</dbReference>
<gene>
    <name evidence="1" type="ORF">UTRI_02597</name>
</gene>